<sequence length="96" mass="11387">MNHELESPTVHGGEYVKYLLVYPIWPCLRQAHLRSYNNDRNWENFANRIHQIITKVESFKGQLIELYLAKNDVEPYLFIIYKLSNLHDASKIVTPQ</sequence>
<name>A0A8J6ZUC4_DESMC</name>
<evidence type="ECO:0000313" key="2">
    <source>
        <dbReference type="Proteomes" id="UP000622533"/>
    </source>
</evidence>
<proteinExistence type="predicted"/>
<reference evidence="1" key="1">
    <citation type="submission" date="2020-10" db="EMBL/GenBank/DDBJ databases">
        <authorList>
            <person name="Castelo-Branco R."/>
            <person name="Eusebio N."/>
            <person name="Adriana R."/>
            <person name="Vieira A."/>
            <person name="Brugerolle De Fraissinette N."/>
            <person name="Rezende De Castro R."/>
            <person name="Schneider M.P."/>
            <person name="Vasconcelos V."/>
            <person name="Leao P.N."/>
        </authorList>
    </citation>
    <scope>NUCLEOTIDE SEQUENCE</scope>
    <source>
        <strain evidence="1">LEGE 12446</strain>
    </source>
</reference>
<organism evidence="1 2">
    <name type="scientific">Desmonostoc muscorum LEGE 12446</name>
    <dbReference type="NCBI Taxonomy" id="1828758"/>
    <lineage>
        <taxon>Bacteria</taxon>
        <taxon>Bacillati</taxon>
        <taxon>Cyanobacteriota</taxon>
        <taxon>Cyanophyceae</taxon>
        <taxon>Nostocales</taxon>
        <taxon>Nostocaceae</taxon>
        <taxon>Desmonostoc</taxon>
    </lineage>
</organism>
<accession>A0A8J6ZUC4</accession>
<gene>
    <name evidence="1" type="ORF">IQ276_15160</name>
</gene>
<evidence type="ECO:0000313" key="1">
    <source>
        <dbReference type="EMBL" id="MBE9023723.1"/>
    </source>
</evidence>
<protein>
    <submittedName>
        <fullName evidence="1">Uncharacterized protein</fullName>
    </submittedName>
</protein>
<keyword evidence="2" id="KW-1185">Reference proteome</keyword>
<dbReference type="Proteomes" id="UP000622533">
    <property type="component" value="Unassembled WGS sequence"/>
</dbReference>
<dbReference type="AlphaFoldDB" id="A0A8J6ZUC4"/>
<dbReference type="EMBL" id="JADEXS010000187">
    <property type="protein sequence ID" value="MBE9023723.1"/>
    <property type="molecule type" value="Genomic_DNA"/>
</dbReference>
<dbReference type="RefSeq" id="WP_193917559.1">
    <property type="nucleotide sequence ID" value="NZ_JADEXS020000001.1"/>
</dbReference>
<comment type="caution">
    <text evidence="1">The sequence shown here is derived from an EMBL/GenBank/DDBJ whole genome shotgun (WGS) entry which is preliminary data.</text>
</comment>